<feature type="domain" description="AMP-dependent synthetase/ligase" evidence="1">
    <location>
        <begin position="41"/>
        <end position="420"/>
    </location>
</feature>
<dbReference type="Pfam" id="PF00501">
    <property type="entry name" value="AMP-binding"/>
    <property type="match status" value="1"/>
</dbReference>
<dbReference type="PANTHER" id="PTHR43767">
    <property type="entry name" value="LONG-CHAIN-FATTY-ACID--COA LIGASE"/>
    <property type="match status" value="1"/>
</dbReference>
<gene>
    <name evidence="2" type="ORF">ACFSCY_36310</name>
</gene>
<evidence type="ECO:0000313" key="3">
    <source>
        <dbReference type="Proteomes" id="UP001597145"/>
    </source>
</evidence>
<dbReference type="InterPro" id="IPR000873">
    <property type="entry name" value="AMP-dep_synth/lig_dom"/>
</dbReference>
<dbReference type="InterPro" id="IPR050237">
    <property type="entry name" value="ATP-dep_AMP-bd_enzyme"/>
</dbReference>
<proteinExistence type="predicted"/>
<sequence>MTRDTFAPPRIVGEQRADGSVLLRPTEPLGAHAEHLGQELRRYAEQTPDAVLVTEPSPDGRRALTYGDAWATAEALAQGLLERGARPDRPVMLLSGNSLEHLQLTLACYLAGVPAVPASVAYSRATSDHAQLRAMAELVRPGVVFAADPRQFGPALDAVRDTTPDVHETVVRGGRPGATTFEELARTVAGAEAASAYAAITPDTVAKILFTSGSTGRPKGVLTTQRMLTSNQQMMRQAWPFLAGEPPVLVDWLPWSHTFGGSHNVGMALTNGGTIHVDSGRPAPELFEHTIAALREIAPTIYVNVPAGYAMLVPRLEADPGLARHFFSRLRLLFYAAAALPEALWDRLERLAERHADHEVPCTSSWGTTETAPAATSAHWGGARCGCIGVPLPGVTLKLVPTEDKREIRIAGPSVTPGYLNRPDFTAAAFDEEGFYRTGDAVVLVDDVDPNQGLMFDGRIAEDFKLTTGTWVSVATLRTRLLSAAQVLSDAVLAGHDRNEVTALAWLNIAESRLVCGLPPDADVPRDHPVLRKHLAAALAEVGAGAGSAGRIARLLLCAEPPDLDAGEITDKGYLNQRRVLRRRRDLVERLYRDVPDAEVIAAANNRS</sequence>
<evidence type="ECO:0000259" key="1">
    <source>
        <dbReference type="Pfam" id="PF00501"/>
    </source>
</evidence>
<name>A0ABW4FWN1_9PSEU</name>
<dbReference type="PROSITE" id="PS00455">
    <property type="entry name" value="AMP_BINDING"/>
    <property type="match status" value="1"/>
</dbReference>
<dbReference type="EMBL" id="JBHUCP010000047">
    <property type="protein sequence ID" value="MFD1534891.1"/>
    <property type="molecule type" value="Genomic_DNA"/>
</dbReference>
<comment type="caution">
    <text evidence="2">The sequence shown here is derived from an EMBL/GenBank/DDBJ whole genome shotgun (WGS) entry which is preliminary data.</text>
</comment>
<dbReference type="PANTHER" id="PTHR43767:SF10">
    <property type="entry name" value="SURFACTIN SYNTHASE SUBUNIT 1"/>
    <property type="match status" value="1"/>
</dbReference>
<evidence type="ECO:0000313" key="2">
    <source>
        <dbReference type="EMBL" id="MFD1534891.1"/>
    </source>
</evidence>
<reference evidence="3" key="1">
    <citation type="journal article" date="2019" name="Int. J. Syst. Evol. Microbiol.">
        <title>The Global Catalogue of Microorganisms (GCM) 10K type strain sequencing project: providing services to taxonomists for standard genome sequencing and annotation.</title>
        <authorList>
            <consortium name="The Broad Institute Genomics Platform"/>
            <consortium name="The Broad Institute Genome Sequencing Center for Infectious Disease"/>
            <person name="Wu L."/>
            <person name="Ma J."/>
        </authorList>
    </citation>
    <scope>NUCLEOTIDE SEQUENCE [LARGE SCALE GENOMIC DNA]</scope>
    <source>
        <strain evidence="3">JCM 12165</strain>
    </source>
</reference>
<dbReference type="RefSeq" id="WP_343982789.1">
    <property type="nucleotide sequence ID" value="NZ_BAAAJG010000015.1"/>
</dbReference>
<dbReference type="SUPFAM" id="SSF56801">
    <property type="entry name" value="Acetyl-CoA synthetase-like"/>
    <property type="match status" value="1"/>
</dbReference>
<keyword evidence="3" id="KW-1185">Reference proteome</keyword>
<protein>
    <submittedName>
        <fullName evidence="2">Feruloyl-CoA synthase</fullName>
    </submittedName>
</protein>
<dbReference type="InterPro" id="IPR020845">
    <property type="entry name" value="AMP-binding_CS"/>
</dbReference>
<organism evidence="2 3">
    <name type="scientific">Pseudonocardia aurantiaca</name>
    <dbReference type="NCBI Taxonomy" id="75290"/>
    <lineage>
        <taxon>Bacteria</taxon>
        <taxon>Bacillati</taxon>
        <taxon>Actinomycetota</taxon>
        <taxon>Actinomycetes</taxon>
        <taxon>Pseudonocardiales</taxon>
        <taxon>Pseudonocardiaceae</taxon>
        <taxon>Pseudonocardia</taxon>
    </lineage>
</organism>
<accession>A0ABW4FWN1</accession>
<dbReference type="Gene3D" id="3.40.50.12780">
    <property type="entry name" value="N-terminal domain of ligase-like"/>
    <property type="match status" value="1"/>
</dbReference>
<dbReference type="InterPro" id="IPR042099">
    <property type="entry name" value="ANL_N_sf"/>
</dbReference>
<dbReference type="Proteomes" id="UP001597145">
    <property type="component" value="Unassembled WGS sequence"/>
</dbReference>